<name>A0A644TCT0_9ZZZZ</name>
<protein>
    <submittedName>
        <fullName evidence="2">Uncharacterized protein</fullName>
    </submittedName>
</protein>
<feature type="transmembrane region" description="Helical" evidence="1">
    <location>
        <begin position="66"/>
        <end position="87"/>
    </location>
</feature>
<gene>
    <name evidence="2" type="ORF">SDC9_10365</name>
</gene>
<organism evidence="2">
    <name type="scientific">bioreactor metagenome</name>
    <dbReference type="NCBI Taxonomy" id="1076179"/>
    <lineage>
        <taxon>unclassified sequences</taxon>
        <taxon>metagenomes</taxon>
        <taxon>ecological metagenomes</taxon>
    </lineage>
</organism>
<feature type="transmembrane region" description="Helical" evidence="1">
    <location>
        <begin position="161"/>
        <end position="183"/>
    </location>
</feature>
<keyword evidence="1" id="KW-1133">Transmembrane helix</keyword>
<feature type="transmembrane region" description="Helical" evidence="1">
    <location>
        <begin position="40"/>
        <end position="59"/>
    </location>
</feature>
<dbReference type="EMBL" id="VSSQ01000025">
    <property type="protein sequence ID" value="MPL64708.1"/>
    <property type="molecule type" value="Genomic_DNA"/>
</dbReference>
<comment type="caution">
    <text evidence="2">The sequence shown here is derived from an EMBL/GenBank/DDBJ whole genome shotgun (WGS) entry which is preliminary data.</text>
</comment>
<feature type="transmembrane region" description="Helical" evidence="1">
    <location>
        <begin position="93"/>
        <end position="112"/>
    </location>
</feature>
<keyword evidence="1" id="KW-0472">Membrane</keyword>
<feature type="transmembrane region" description="Helical" evidence="1">
    <location>
        <begin position="127"/>
        <end position="149"/>
    </location>
</feature>
<reference evidence="2" key="1">
    <citation type="submission" date="2019-08" db="EMBL/GenBank/DDBJ databases">
        <authorList>
            <person name="Kucharzyk K."/>
            <person name="Murdoch R.W."/>
            <person name="Higgins S."/>
            <person name="Loffler F."/>
        </authorList>
    </citation>
    <scope>NUCLEOTIDE SEQUENCE</scope>
</reference>
<evidence type="ECO:0000256" key="1">
    <source>
        <dbReference type="SAM" id="Phobius"/>
    </source>
</evidence>
<accession>A0A644TCT0</accession>
<dbReference type="AlphaFoldDB" id="A0A644TCT0"/>
<feature type="transmembrane region" description="Helical" evidence="1">
    <location>
        <begin position="7"/>
        <end position="28"/>
    </location>
</feature>
<feature type="transmembrane region" description="Helical" evidence="1">
    <location>
        <begin position="223"/>
        <end position="241"/>
    </location>
</feature>
<feature type="transmembrane region" description="Helical" evidence="1">
    <location>
        <begin position="195"/>
        <end position="217"/>
    </location>
</feature>
<sequence>MILTNKKLLIIQDFLFIIISVFYIVFRYTFFRSQETINSLYLNNLINIILGLIFILLQYFESLKNIINSINVSSGFFIVYNLIPILLQQKSMFGVFIVAEILLILINTLNLIRTNKEESVYSIKERIAYSSIIITFSIIFILRGISLIITYVQTKELTNQIAISISDYIVCSVWLILGVLFLFNKRIGRNTIYPIYIHATLLYLTLLLYMALEPIIYKKAFDLVGMITIIIMSIFFMLPMVQITSRKLAKAST</sequence>
<keyword evidence="1" id="KW-0812">Transmembrane</keyword>
<proteinExistence type="predicted"/>
<evidence type="ECO:0000313" key="2">
    <source>
        <dbReference type="EMBL" id="MPL64708.1"/>
    </source>
</evidence>